<reference evidence="5" key="1">
    <citation type="journal article" date="2023" name="PhytoFront">
        <title>Draft Genome Resources of Seven Strains of Tilletia horrida, Causal Agent of Kernel Smut of Rice.</title>
        <authorList>
            <person name="Khanal S."/>
            <person name="Antony Babu S."/>
            <person name="Zhou X.G."/>
        </authorList>
    </citation>
    <scope>NUCLEOTIDE SEQUENCE</scope>
    <source>
        <strain evidence="5">TX6</strain>
    </source>
</reference>
<sequence>MAMLDIQLGSHYQLKLSGLQLAGITLLSTALYLFYITWLRARYFPRIRGVPGPPLKGWMMGQLTEMLADEPERAIRRWSEQYSAEKGAFRLVSAVGLERLVITNYAALKHILVNKPYDFPKPAWARKILQSVVGEGLLTFEGKAHKDLRMYMNKAFSNKNLQALQNFIKIIRAKVEEENGQTKMDMYAWSSRCLLDIIGLAAFGITIDSLHHDKSPLGKAYHDLVSLQSAQNLASIILVMNIPFNIGSGTLFWLCSKPWGYKVVNDIVRWGNRFGLGFIVNELKDLVSFIRSMYIISTVAIQLREEKIAEALELGPEGLDRGKVDVLSLLISASVFDEGSYKMDAEAVKNSVLTILGAGHETTSSGVTWTCYLLAKHPQVQEKLRKECQELLSVYETPTINQLKELPYLQAVIKESLRVEPPVPATVRQAKHDSVVEGIFIPKGTICIVPSLVINQDIHGPWGADAKEFKPERWFDLPEGYDPSLSLMTFITGAHQCIAKTMAQTEMALITCMLVANFKFELPNGYEVTREASITMRPLGGLPLILSKAPTRVATAIA</sequence>
<feature type="transmembrane region" description="Helical" evidence="4">
    <location>
        <begin position="193"/>
        <end position="212"/>
    </location>
</feature>
<dbReference type="InterPro" id="IPR001128">
    <property type="entry name" value="Cyt_P450"/>
</dbReference>
<comment type="similarity">
    <text evidence="1">Belongs to the cytochrome P450 family.</text>
</comment>
<dbReference type="EMBL" id="JAPDMZ010000008">
    <property type="protein sequence ID" value="KAK0557045.1"/>
    <property type="molecule type" value="Genomic_DNA"/>
</dbReference>
<evidence type="ECO:0000256" key="4">
    <source>
        <dbReference type="SAM" id="Phobius"/>
    </source>
</evidence>
<dbReference type="PANTHER" id="PTHR24305">
    <property type="entry name" value="CYTOCHROME P450"/>
    <property type="match status" value="1"/>
</dbReference>
<comment type="caution">
    <text evidence="5">The sequence shown here is derived from an EMBL/GenBank/DDBJ whole genome shotgun (WGS) entry which is preliminary data.</text>
</comment>
<dbReference type="GO" id="GO:0016705">
    <property type="term" value="F:oxidoreductase activity, acting on paired donors, with incorporation or reduction of molecular oxygen"/>
    <property type="evidence" value="ECO:0007669"/>
    <property type="project" value="InterPro"/>
</dbReference>
<keyword evidence="3" id="KW-0349">Heme</keyword>
<comment type="cofactor">
    <cofactor evidence="3">
        <name>heme</name>
        <dbReference type="ChEBI" id="CHEBI:30413"/>
    </cofactor>
</comment>
<protein>
    <recommendedName>
        <fullName evidence="7">Cytochrome P450</fullName>
    </recommendedName>
</protein>
<feature type="transmembrane region" description="Helical" evidence="4">
    <location>
        <begin position="232"/>
        <end position="254"/>
    </location>
</feature>
<dbReference type="GO" id="GO:0020037">
    <property type="term" value="F:heme binding"/>
    <property type="evidence" value="ECO:0007669"/>
    <property type="project" value="InterPro"/>
</dbReference>
<keyword evidence="4" id="KW-0472">Membrane</keyword>
<dbReference type="Gene3D" id="1.10.630.10">
    <property type="entry name" value="Cytochrome P450"/>
    <property type="match status" value="1"/>
</dbReference>
<evidence type="ECO:0000256" key="2">
    <source>
        <dbReference type="ARBA" id="ARBA00023002"/>
    </source>
</evidence>
<dbReference type="Pfam" id="PF00067">
    <property type="entry name" value="p450"/>
    <property type="match status" value="2"/>
</dbReference>
<dbReference type="GO" id="GO:0004497">
    <property type="term" value="F:monooxygenase activity"/>
    <property type="evidence" value="ECO:0007669"/>
    <property type="project" value="InterPro"/>
</dbReference>
<keyword evidence="6" id="KW-1185">Reference proteome</keyword>
<dbReference type="InterPro" id="IPR036396">
    <property type="entry name" value="Cyt_P450_sf"/>
</dbReference>
<accession>A0AAN6GUJ7</accession>
<dbReference type="InterPro" id="IPR002401">
    <property type="entry name" value="Cyt_P450_E_grp-I"/>
</dbReference>
<evidence type="ECO:0008006" key="7">
    <source>
        <dbReference type="Google" id="ProtNLM"/>
    </source>
</evidence>
<organism evidence="5 6">
    <name type="scientific">Tilletia horrida</name>
    <dbReference type="NCBI Taxonomy" id="155126"/>
    <lineage>
        <taxon>Eukaryota</taxon>
        <taxon>Fungi</taxon>
        <taxon>Dikarya</taxon>
        <taxon>Basidiomycota</taxon>
        <taxon>Ustilaginomycotina</taxon>
        <taxon>Exobasidiomycetes</taxon>
        <taxon>Tilletiales</taxon>
        <taxon>Tilletiaceae</taxon>
        <taxon>Tilletia</taxon>
    </lineage>
</organism>
<dbReference type="InterPro" id="IPR050121">
    <property type="entry name" value="Cytochrome_P450_monoxygenase"/>
</dbReference>
<keyword evidence="2" id="KW-0560">Oxidoreductase</keyword>
<evidence type="ECO:0000313" key="5">
    <source>
        <dbReference type="EMBL" id="KAK0557045.1"/>
    </source>
</evidence>
<dbReference type="AlphaFoldDB" id="A0AAN6GUJ7"/>
<dbReference type="GO" id="GO:0005506">
    <property type="term" value="F:iron ion binding"/>
    <property type="evidence" value="ECO:0007669"/>
    <property type="project" value="InterPro"/>
</dbReference>
<keyword evidence="4" id="KW-0812">Transmembrane</keyword>
<dbReference type="PRINTS" id="PR00463">
    <property type="entry name" value="EP450I"/>
</dbReference>
<dbReference type="SUPFAM" id="SSF48264">
    <property type="entry name" value="Cytochrome P450"/>
    <property type="match status" value="1"/>
</dbReference>
<gene>
    <name evidence="5" type="ORF">OC846_000691</name>
</gene>
<evidence type="ECO:0000256" key="1">
    <source>
        <dbReference type="ARBA" id="ARBA00010617"/>
    </source>
</evidence>
<dbReference type="PANTHER" id="PTHR24305:SF166">
    <property type="entry name" value="CYTOCHROME P450 12A4, MITOCHONDRIAL-RELATED"/>
    <property type="match status" value="1"/>
</dbReference>
<feature type="transmembrane region" description="Helical" evidence="4">
    <location>
        <begin position="20"/>
        <end position="38"/>
    </location>
</feature>
<dbReference type="PRINTS" id="PR00385">
    <property type="entry name" value="P450"/>
</dbReference>
<evidence type="ECO:0000256" key="3">
    <source>
        <dbReference type="PIRSR" id="PIRSR602401-1"/>
    </source>
</evidence>
<dbReference type="Proteomes" id="UP001176517">
    <property type="component" value="Unassembled WGS sequence"/>
</dbReference>
<proteinExistence type="inferred from homology"/>
<keyword evidence="3" id="KW-0479">Metal-binding</keyword>
<feature type="binding site" description="axial binding residue" evidence="3">
    <location>
        <position position="497"/>
    </location>
    <ligand>
        <name>heme</name>
        <dbReference type="ChEBI" id="CHEBI:30413"/>
    </ligand>
    <ligandPart>
        <name>Fe</name>
        <dbReference type="ChEBI" id="CHEBI:18248"/>
    </ligandPart>
</feature>
<keyword evidence="4" id="KW-1133">Transmembrane helix</keyword>
<name>A0AAN6GUJ7_9BASI</name>
<keyword evidence="3" id="KW-0408">Iron</keyword>
<evidence type="ECO:0000313" key="6">
    <source>
        <dbReference type="Proteomes" id="UP001176517"/>
    </source>
</evidence>